<accession>A0A8X6PBF1</accession>
<gene>
    <name evidence="1" type="ORF">NPIL_597931</name>
</gene>
<name>A0A8X6PBF1_NEPPI</name>
<organism evidence="1 2">
    <name type="scientific">Nephila pilipes</name>
    <name type="common">Giant wood spider</name>
    <name type="synonym">Nephila maculata</name>
    <dbReference type="NCBI Taxonomy" id="299642"/>
    <lineage>
        <taxon>Eukaryota</taxon>
        <taxon>Metazoa</taxon>
        <taxon>Ecdysozoa</taxon>
        <taxon>Arthropoda</taxon>
        <taxon>Chelicerata</taxon>
        <taxon>Arachnida</taxon>
        <taxon>Araneae</taxon>
        <taxon>Araneomorphae</taxon>
        <taxon>Entelegynae</taxon>
        <taxon>Araneoidea</taxon>
        <taxon>Nephilidae</taxon>
        <taxon>Nephila</taxon>
    </lineage>
</organism>
<evidence type="ECO:0000313" key="2">
    <source>
        <dbReference type="Proteomes" id="UP000887013"/>
    </source>
</evidence>
<dbReference type="EMBL" id="BMAW01067724">
    <property type="protein sequence ID" value="GFT61167.1"/>
    <property type="molecule type" value="Genomic_DNA"/>
</dbReference>
<dbReference type="Proteomes" id="UP000887013">
    <property type="component" value="Unassembled WGS sequence"/>
</dbReference>
<reference evidence="1" key="1">
    <citation type="submission" date="2020-08" db="EMBL/GenBank/DDBJ databases">
        <title>Multicomponent nature underlies the extraordinary mechanical properties of spider dragline silk.</title>
        <authorList>
            <person name="Kono N."/>
            <person name="Nakamura H."/>
            <person name="Mori M."/>
            <person name="Yoshida Y."/>
            <person name="Ohtoshi R."/>
            <person name="Malay A.D."/>
            <person name="Moran D.A.P."/>
            <person name="Tomita M."/>
            <person name="Numata K."/>
            <person name="Arakawa K."/>
        </authorList>
    </citation>
    <scope>NUCLEOTIDE SEQUENCE</scope>
</reference>
<dbReference type="AlphaFoldDB" id="A0A8X6PBF1"/>
<comment type="caution">
    <text evidence="1">The sequence shown here is derived from an EMBL/GenBank/DDBJ whole genome shotgun (WGS) entry which is preliminary data.</text>
</comment>
<protein>
    <submittedName>
        <fullName evidence="1">Uncharacterized protein</fullName>
    </submittedName>
</protein>
<sequence>MTILNALHRSHLAQGQCETFYVFFPAEAPPSQAISPEWSEAQHAPRWAPDYDHQTSSREHRDPLVQLLKKGCQVMLRSRAQLTWTPFLLWPQLRHSLEVNQPANKYCPSSDGPYSQASSWLALSQSFCFRSVDTVQIQYFKGLSPWCAIQVLHCQAGRLGPRESDSLENKVLIGRSRARRGCLASDSSIPSLGPRD</sequence>
<proteinExistence type="predicted"/>
<evidence type="ECO:0000313" key="1">
    <source>
        <dbReference type="EMBL" id="GFT61167.1"/>
    </source>
</evidence>
<keyword evidence="2" id="KW-1185">Reference proteome</keyword>